<evidence type="ECO:0000313" key="1">
    <source>
        <dbReference type="EMBL" id="OGI72242.1"/>
    </source>
</evidence>
<dbReference type="EMBL" id="MFUC01000009">
    <property type="protein sequence ID" value="OGI72242.1"/>
    <property type="molecule type" value="Genomic_DNA"/>
</dbReference>
<reference evidence="1 2" key="1">
    <citation type="journal article" date="2016" name="Nat. Commun.">
        <title>Thousands of microbial genomes shed light on interconnected biogeochemical processes in an aquifer system.</title>
        <authorList>
            <person name="Anantharaman K."/>
            <person name="Brown C.T."/>
            <person name="Hug L.A."/>
            <person name="Sharon I."/>
            <person name="Castelle C.J."/>
            <person name="Probst A.J."/>
            <person name="Thomas B.C."/>
            <person name="Singh A."/>
            <person name="Wilkins M.J."/>
            <person name="Karaoz U."/>
            <person name="Brodie E.L."/>
            <person name="Williams K.H."/>
            <person name="Hubbard S.S."/>
            <person name="Banfield J.F."/>
        </authorList>
    </citation>
    <scope>NUCLEOTIDE SEQUENCE [LARGE SCALE GENOMIC DNA]</scope>
</reference>
<dbReference type="Proteomes" id="UP000179686">
    <property type="component" value="Unassembled WGS sequence"/>
</dbReference>
<proteinExistence type="predicted"/>
<dbReference type="AlphaFoldDB" id="A0A1F6VRP4"/>
<dbReference type="STRING" id="1801752.A3J61_02020"/>
<sequence length="76" mass="8418">MNGQRTLLMLLQTIKSNVGSLSGAGRANQAHDQFIARAQEITTSKEEKKEALVFLREQNDLEYPGIGIDSLICLLE</sequence>
<organism evidence="1 2">
    <name type="scientific">Candidatus Nomurabacteria bacterium RIFCSPHIGHO2_02_FULL_38_15</name>
    <dbReference type="NCBI Taxonomy" id="1801752"/>
    <lineage>
        <taxon>Bacteria</taxon>
        <taxon>Candidatus Nomuraibacteriota</taxon>
    </lineage>
</organism>
<evidence type="ECO:0000313" key="2">
    <source>
        <dbReference type="Proteomes" id="UP000179686"/>
    </source>
</evidence>
<gene>
    <name evidence="1" type="ORF">A3J61_02020</name>
</gene>
<comment type="caution">
    <text evidence="1">The sequence shown here is derived from an EMBL/GenBank/DDBJ whole genome shotgun (WGS) entry which is preliminary data.</text>
</comment>
<name>A0A1F6VRP4_9BACT</name>
<accession>A0A1F6VRP4</accession>
<protein>
    <submittedName>
        <fullName evidence="1">Uncharacterized protein</fullName>
    </submittedName>
</protein>